<comment type="cofactor">
    <cofactor evidence="1">
        <name>a divalent metal cation</name>
        <dbReference type="ChEBI" id="CHEBI:60240"/>
    </cofactor>
</comment>
<dbReference type="Proteomes" id="UP000652681">
    <property type="component" value="Unassembled WGS sequence"/>
</dbReference>
<dbReference type="InterPro" id="IPR013527">
    <property type="entry name" value="YicC-like_N"/>
</dbReference>
<feature type="domain" description="Endoribonuclease YicC-like N-terminal" evidence="6">
    <location>
        <begin position="3"/>
        <end position="154"/>
    </location>
</feature>
<proteinExistence type="inferred from homology"/>
<comment type="caution">
    <text evidence="8">The sequence shown here is derived from an EMBL/GenBank/DDBJ whole genome shotgun (WGS) entry which is preliminary data.</text>
</comment>
<reference evidence="8" key="1">
    <citation type="submission" date="2020-09" db="EMBL/GenBank/DDBJ databases">
        <title>Taishania pollutisoli gen. nov., sp. nov., Isolated from Tetrabromobisphenol A-Contaminated Soil.</title>
        <authorList>
            <person name="Chen Q."/>
        </authorList>
    </citation>
    <scope>NUCLEOTIDE SEQUENCE</scope>
    <source>
        <strain evidence="8">CZZ-1</strain>
    </source>
</reference>
<evidence type="ECO:0000259" key="7">
    <source>
        <dbReference type="Pfam" id="PF08340"/>
    </source>
</evidence>
<name>A0A8J6PJJ8_9FLAO</name>
<evidence type="ECO:0000256" key="2">
    <source>
        <dbReference type="ARBA" id="ARBA00022722"/>
    </source>
</evidence>
<dbReference type="InterPro" id="IPR005229">
    <property type="entry name" value="YicC/YloC-like"/>
</dbReference>
<dbReference type="GO" id="GO:0016787">
    <property type="term" value="F:hydrolase activity"/>
    <property type="evidence" value="ECO:0007669"/>
    <property type="project" value="UniProtKB-KW"/>
</dbReference>
<dbReference type="GO" id="GO:0004521">
    <property type="term" value="F:RNA endonuclease activity"/>
    <property type="evidence" value="ECO:0007669"/>
    <property type="project" value="InterPro"/>
</dbReference>
<evidence type="ECO:0000313" key="8">
    <source>
        <dbReference type="EMBL" id="MBC9812906.1"/>
    </source>
</evidence>
<keyword evidence="9" id="KW-1185">Reference proteome</keyword>
<dbReference type="InterPro" id="IPR013551">
    <property type="entry name" value="YicC-like_C"/>
</dbReference>
<evidence type="ECO:0000259" key="6">
    <source>
        <dbReference type="Pfam" id="PF03755"/>
    </source>
</evidence>
<keyword evidence="2" id="KW-0540">Nuclease</keyword>
<dbReference type="Pfam" id="PF08340">
    <property type="entry name" value="YicC-like_C"/>
    <property type="match status" value="1"/>
</dbReference>
<evidence type="ECO:0000256" key="3">
    <source>
        <dbReference type="ARBA" id="ARBA00022759"/>
    </source>
</evidence>
<protein>
    <submittedName>
        <fullName evidence="8">YicC family protein</fullName>
    </submittedName>
</protein>
<dbReference type="Pfam" id="PF03755">
    <property type="entry name" value="YicC-like_N"/>
    <property type="match status" value="1"/>
</dbReference>
<evidence type="ECO:0000313" key="9">
    <source>
        <dbReference type="Proteomes" id="UP000652681"/>
    </source>
</evidence>
<accession>A0A8J6PJJ8</accession>
<evidence type="ECO:0000256" key="5">
    <source>
        <dbReference type="ARBA" id="ARBA00035648"/>
    </source>
</evidence>
<dbReference type="AlphaFoldDB" id="A0A8J6PJJ8"/>
<sequence>MLMSMTGFGRASGTFESKKISVEVRSLNSKGLDLNARIHNYYKELEPLARKQVTEQLERGKIDLTINLDSTGDSKTYSINTDLAKAYFKDLKSINDEIGNTTEDYLSVLLRMPEIFVNEREELSEGEKETVLKLVGESCGKLNEFRRQEGIALEKEFTERIEGIRTLLTEVPKYEQERIETVRERIRKGLEEIAASGYDENRLEQELVYYIEKLDVSEEKMRLANHLDYFLETMKTPGAGKKLGFISQEIGREINTLGSKSNHAEMQKLVVDMKDNLEKIKEQVLNTL</sequence>
<organism evidence="8 9">
    <name type="scientific">Taishania pollutisoli</name>
    <dbReference type="NCBI Taxonomy" id="2766479"/>
    <lineage>
        <taxon>Bacteria</taxon>
        <taxon>Pseudomonadati</taxon>
        <taxon>Bacteroidota</taxon>
        <taxon>Flavobacteriia</taxon>
        <taxon>Flavobacteriales</taxon>
        <taxon>Crocinitomicaceae</taxon>
        <taxon>Taishania</taxon>
    </lineage>
</organism>
<keyword evidence="4" id="KW-0378">Hydrolase</keyword>
<evidence type="ECO:0000256" key="4">
    <source>
        <dbReference type="ARBA" id="ARBA00022801"/>
    </source>
</evidence>
<comment type="similarity">
    <text evidence="5">Belongs to the YicC/YloC family.</text>
</comment>
<dbReference type="EMBL" id="JACVEL010000006">
    <property type="protein sequence ID" value="MBC9812906.1"/>
    <property type="molecule type" value="Genomic_DNA"/>
</dbReference>
<dbReference type="NCBIfam" id="TIGR00255">
    <property type="entry name" value="YicC/YloC family endoribonuclease"/>
    <property type="match status" value="1"/>
</dbReference>
<evidence type="ECO:0000256" key="1">
    <source>
        <dbReference type="ARBA" id="ARBA00001968"/>
    </source>
</evidence>
<keyword evidence="3" id="KW-0255">Endonuclease</keyword>
<feature type="domain" description="Endoribonuclease YicC-like C-terminal" evidence="7">
    <location>
        <begin position="173"/>
        <end position="286"/>
    </location>
</feature>
<gene>
    <name evidence="8" type="ORF">H9Y05_10530</name>
</gene>
<dbReference type="PANTHER" id="PTHR30636">
    <property type="entry name" value="UPF0701 PROTEIN YICC"/>
    <property type="match status" value="1"/>
</dbReference>
<dbReference type="PANTHER" id="PTHR30636:SF3">
    <property type="entry name" value="UPF0701 PROTEIN YICC"/>
    <property type="match status" value="1"/>
</dbReference>